<dbReference type="AlphaFoldDB" id="A0A2C6DT74"/>
<gene>
    <name evidence="1" type="ORF">CRN84_22515</name>
</gene>
<reference evidence="2" key="1">
    <citation type="submission" date="2017-09" db="EMBL/GenBank/DDBJ databases">
        <title>FDA dAtabase for Regulatory Grade micrObial Sequences (FDA-ARGOS): Supporting development and validation of Infectious Disease Dx tests.</title>
        <authorList>
            <person name="Minogue T."/>
            <person name="Wolcott M."/>
            <person name="Wasieloski L."/>
            <person name="Aguilar W."/>
            <person name="Moore D."/>
            <person name="Tallon L."/>
            <person name="Sadzewicz L."/>
            <person name="Ott S."/>
            <person name="Zhao X."/>
            <person name="Nagaraj S."/>
            <person name="Vavikolanu K."/>
            <person name="Aluvathingal J."/>
            <person name="Nadendla S."/>
            <person name="Sichtig H."/>
        </authorList>
    </citation>
    <scope>NUCLEOTIDE SEQUENCE [LARGE SCALE GENOMIC DNA]</scope>
    <source>
        <strain evidence="2">FDAARGOS_387</strain>
    </source>
</reference>
<comment type="caution">
    <text evidence="1">The sequence shown here is derived from an EMBL/GenBank/DDBJ whole genome shotgun (WGS) entry which is preliminary data.</text>
</comment>
<name>A0A2C6DT74_9GAMM</name>
<protein>
    <submittedName>
        <fullName evidence="1">Uncharacterized protein</fullName>
    </submittedName>
</protein>
<dbReference type="EMBL" id="PDDX01000001">
    <property type="protein sequence ID" value="PHI31893.1"/>
    <property type="molecule type" value="Genomic_DNA"/>
</dbReference>
<keyword evidence="2" id="KW-1185">Reference proteome</keyword>
<dbReference type="Proteomes" id="UP000224974">
    <property type="component" value="Unassembled WGS sequence"/>
</dbReference>
<sequence>MVACSWGIHDDILILEAEQIPERIDGMFVPAQADKRSWFVTVYQGGELLFTLPAVESKTNFHYVQRVGDDQILLVGARCHYNEGKPDKNAALYNHYGQLINRFTLGDGIEQVNVTASNEVWVGYFDEGVFGNYGWGQPLGQYGLVKFDLEGHILWQADQFEILDCYAVNAESSRSFWFYYYSDFKLVHLQDMQPTTYPLPISGSHAFAICHPYIIMGGGYNHNDKFTVFKKNNQHLKKTDELVFTDEKGKSLTQYVYNIRGNQVIAYNQNNIYFTNLSVSDIK</sequence>
<dbReference type="STRING" id="1111728.GCA_000427805_03291"/>
<organism evidence="1 2">
    <name type="scientific">Budvicia aquatica</name>
    <dbReference type="NCBI Taxonomy" id="82979"/>
    <lineage>
        <taxon>Bacteria</taxon>
        <taxon>Pseudomonadati</taxon>
        <taxon>Pseudomonadota</taxon>
        <taxon>Gammaproteobacteria</taxon>
        <taxon>Enterobacterales</taxon>
        <taxon>Budviciaceae</taxon>
        <taxon>Budvicia</taxon>
    </lineage>
</organism>
<proteinExistence type="predicted"/>
<accession>A0A2C6DT74</accession>
<evidence type="ECO:0000313" key="2">
    <source>
        <dbReference type="Proteomes" id="UP000224974"/>
    </source>
</evidence>
<evidence type="ECO:0000313" key="1">
    <source>
        <dbReference type="EMBL" id="PHI31893.1"/>
    </source>
</evidence>